<evidence type="ECO:0000313" key="2">
    <source>
        <dbReference type="EMBL" id="MEA5361584.1"/>
    </source>
</evidence>
<keyword evidence="2" id="KW-0808">Transferase</keyword>
<feature type="domain" description="Aminoglycoside phosphotransferase" evidence="1">
    <location>
        <begin position="42"/>
        <end position="272"/>
    </location>
</feature>
<dbReference type="PANTHER" id="PTHR21310">
    <property type="entry name" value="AMINOGLYCOSIDE PHOSPHOTRANSFERASE-RELATED-RELATED"/>
    <property type="match status" value="1"/>
</dbReference>
<dbReference type="RefSeq" id="WP_323328825.1">
    <property type="nucleotide sequence ID" value="NZ_JAYFSI010000003.1"/>
</dbReference>
<dbReference type="CDD" id="cd05155">
    <property type="entry name" value="APH_ChoK_like_1"/>
    <property type="match status" value="1"/>
</dbReference>
<proteinExistence type="predicted"/>
<evidence type="ECO:0000313" key="3">
    <source>
        <dbReference type="Proteomes" id="UP001304298"/>
    </source>
</evidence>
<dbReference type="InterPro" id="IPR002575">
    <property type="entry name" value="Aminoglycoside_PTrfase"/>
</dbReference>
<dbReference type="EMBL" id="JAYFSI010000003">
    <property type="protein sequence ID" value="MEA5361584.1"/>
    <property type="molecule type" value="Genomic_DNA"/>
</dbReference>
<dbReference type="InterPro" id="IPR051678">
    <property type="entry name" value="AGP_Transferase"/>
</dbReference>
<dbReference type="Proteomes" id="UP001304298">
    <property type="component" value="Unassembled WGS sequence"/>
</dbReference>
<dbReference type="Gene3D" id="3.90.1200.10">
    <property type="match status" value="1"/>
</dbReference>
<sequence>MCTVVSGDLSSDEATITVDVVRRLVETQFPRWAGLPVEPAPTQGVDNATYRLGPDMSVRLPRFARWTGQVTREQEWLPKLAPHLPRPVPVPLAEGRPGAGYPFPWSVLRWLPGGPVDPDRDGGLADGLAEFFAALHRVDTTGGPPPQWSNGFRGVPMTDERDSAIAPGRLAPRIEALAGLIDLDAVAAVWETARAAPPWEGPPVWIHGDPAPANLLSRNGHLSAVIDFGTLAVGDPACDLIAAWSVLSADGREQFRKTLDIDDATWARGRGWGLTAVLPTRADLSDPDPARVAAARRRLDELVADHASALR</sequence>
<protein>
    <submittedName>
        <fullName evidence="2">Aminoglycoside phosphotransferase family protein</fullName>
        <ecNumber evidence="2">2.7.-.-</ecNumber>
    </submittedName>
</protein>
<dbReference type="Pfam" id="PF01636">
    <property type="entry name" value="APH"/>
    <property type="match status" value="1"/>
</dbReference>
<gene>
    <name evidence="2" type="ORF">VA596_18720</name>
</gene>
<keyword evidence="3" id="KW-1185">Reference proteome</keyword>
<reference evidence="2 3" key="1">
    <citation type="submission" date="2023-12" db="EMBL/GenBank/DDBJ databases">
        <title>Amycolatopsis sp. V23-08.</title>
        <authorList>
            <person name="Somphong A."/>
        </authorList>
    </citation>
    <scope>NUCLEOTIDE SEQUENCE [LARGE SCALE GENOMIC DNA]</scope>
    <source>
        <strain evidence="2 3">V23-08</strain>
    </source>
</reference>
<organism evidence="2 3">
    <name type="scientific">Amycolatopsis heterodermiae</name>
    <dbReference type="NCBI Taxonomy" id="3110235"/>
    <lineage>
        <taxon>Bacteria</taxon>
        <taxon>Bacillati</taxon>
        <taxon>Actinomycetota</taxon>
        <taxon>Actinomycetes</taxon>
        <taxon>Pseudonocardiales</taxon>
        <taxon>Pseudonocardiaceae</taxon>
        <taxon>Amycolatopsis</taxon>
    </lineage>
</organism>
<accession>A0ABU5R7D7</accession>
<dbReference type="GO" id="GO:0016740">
    <property type="term" value="F:transferase activity"/>
    <property type="evidence" value="ECO:0007669"/>
    <property type="project" value="UniProtKB-KW"/>
</dbReference>
<evidence type="ECO:0000259" key="1">
    <source>
        <dbReference type="Pfam" id="PF01636"/>
    </source>
</evidence>
<dbReference type="Gene3D" id="3.30.200.20">
    <property type="entry name" value="Phosphorylase Kinase, domain 1"/>
    <property type="match status" value="1"/>
</dbReference>
<comment type="caution">
    <text evidence="2">The sequence shown here is derived from an EMBL/GenBank/DDBJ whole genome shotgun (WGS) entry which is preliminary data.</text>
</comment>
<dbReference type="PANTHER" id="PTHR21310:SF42">
    <property type="entry name" value="BIFUNCTIONAL AAC_APH"/>
    <property type="match status" value="1"/>
</dbReference>
<dbReference type="InterPro" id="IPR011009">
    <property type="entry name" value="Kinase-like_dom_sf"/>
</dbReference>
<name>A0ABU5R7D7_9PSEU</name>
<dbReference type="SUPFAM" id="SSF56112">
    <property type="entry name" value="Protein kinase-like (PK-like)"/>
    <property type="match status" value="1"/>
</dbReference>
<dbReference type="EC" id="2.7.-.-" evidence="2"/>